<gene>
    <name evidence="2" type="ORF">ACD_4C00001G0001</name>
</gene>
<proteinExistence type="predicted"/>
<keyword evidence="1" id="KW-0472">Membrane</keyword>
<feature type="non-terminal residue" evidence="2">
    <location>
        <position position="32"/>
    </location>
</feature>
<dbReference type="AlphaFoldDB" id="K2GV82"/>
<reference evidence="2" key="1">
    <citation type="journal article" date="2012" name="Science">
        <title>Fermentation, hydrogen, and sulfur metabolism in multiple uncultivated bacterial phyla.</title>
        <authorList>
            <person name="Wrighton K.C."/>
            <person name="Thomas B.C."/>
            <person name="Sharon I."/>
            <person name="Miller C.S."/>
            <person name="Castelle C.J."/>
            <person name="VerBerkmoes N.C."/>
            <person name="Wilkins M.J."/>
            <person name="Hettich R.L."/>
            <person name="Lipton M.S."/>
            <person name="Williams K.H."/>
            <person name="Long P.E."/>
            <person name="Banfield J.F."/>
        </authorList>
    </citation>
    <scope>NUCLEOTIDE SEQUENCE [LARGE SCALE GENOMIC DNA]</scope>
</reference>
<organism evidence="2">
    <name type="scientific">uncultured bacterium</name>
    <name type="common">gcode 4</name>
    <dbReference type="NCBI Taxonomy" id="1234023"/>
    <lineage>
        <taxon>Bacteria</taxon>
        <taxon>environmental samples</taxon>
    </lineage>
</organism>
<dbReference type="EMBL" id="AMFJ01000517">
    <property type="protein sequence ID" value="EKE27205.1"/>
    <property type="molecule type" value="Genomic_DNA"/>
</dbReference>
<sequence>MIIDILRYFLIWIFCLVPIVIWGYIFSYIDNS</sequence>
<name>K2GV82_9BACT</name>
<evidence type="ECO:0000313" key="2">
    <source>
        <dbReference type="EMBL" id="EKE27205.1"/>
    </source>
</evidence>
<accession>K2GV82</accession>
<protein>
    <submittedName>
        <fullName evidence="2">Uncharacterized protein</fullName>
    </submittedName>
</protein>
<comment type="caution">
    <text evidence="2">The sequence shown here is derived from an EMBL/GenBank/DDBJ whole genome shotgun (WGS) entry which is preliminary data.</text>
</comment>
<keyword evidence="1" id="KW-0812">Transmembrane</keyword>
<keyword evidence="1" id="KW-1133">Transmembrane helix</keyword>
<evidence type="ECO:0000256" key="1">
    <source>
        <dbReference type="SAM" id="Phobius"/>
    </source>
</evidence>
<feature type="transmembrane region" description="Helical" evidence="1">
    <location>
        <begin position="9"/>
        <end position="29"/>
    </location>
</feature>